<protein>
    <recommendedName>
        <fullName evidence="6">Sulfatase N-terminal domain-containing protein</fullName>
    </recommendedName>
</protein>
<dbReference type="SUPFAM" id="SSF53649">
    <property type="entry name" value="Alkaline phosphatase-like"/>
    <property type="match status" value="1"/>
</dbReference>
<comment type="similarity">
    <text evidence="1">Belongs to the sulfatase family.</text>
</comment>
<feature type="domain" description="N-sulphoglucosamine sulphohydrolase C-terminal" evidence="4">
    <location>
        <begin position="361"/>
        <end position="513"/>
    </location>
</feature>
<dbReference type="PANTHER" id="PTHR43108">
    <property type="entry name" value="N-ACETYLGLUCOSAMINE-6-SULFATASE FAMILY MEMBER"/>
    <property type="match status" value="1"/>
</dbReference>
<dbReference type="Pfam" id="PF06439">
    <property type="entry name" value="3keto-disac_hyd"/>
    <property type="match status" value="1"/>
</dbReference>
<evidence type="ECO:0000256" key="2">
    <source>
        <dbReference type="ARBA" id="ARBA00022801"/>
    </source>
</evidence>
<evidence type="ECO:0000256" key="1">
    <source>
        <dbReference type="ARBA" id="ARBA00008779"/>
    </source>
</evidence>
<name>A0A381URR1_9ZZZZ</name>
<proteinExistence type="inferred from homology"/>
<feature type="domain" description="3-keto-alpha-glucoside-1,2-lyase/3-keto-2-hydroxy-glucal hydratase" evidence="3">
    <location>
        <begin position="546"/>
        <end position="724"/>
    </location>
</feature>
<organism evidence="5">
    <name type="scientific">marine metagenome</name>
    <dbReference type="NCBI Taxonomy" id="408172"/>
    <lineage>
        <taxon>unclassified sequences</taxon>
        <taxon>metagenomes</taxon>
        <taxon>ecological metagenomes</taxon>
    </lineage>
</organism>
<reference evidence="5" key="1">
    <citation type="submission" date="2018-05" db="EMBL/GenBank/DDBJ databases">
        <authorList>
            <person name="Lanie J.A."/>
            <person name="Ng W.-L."/>
            <person name="Kazmierczak K.M."/>
            <person name="Andrzejewski T.M."/>
            <person name="Davidsen T.M."/>
            <person name="Wayne K.J."/>
            <person name="Tettelin H."/>
            <person name="Glass J.I."/>
            <person name="Rusch D."/>
            <person name="Podicherti R."/>
            <person name="Tsui H.-C.T."/>
            <person name="Winkler M.E."/>
        </authorList>
    </citation>
    <scope>NUCLEOTIDE SEQUENCE</scope>
</reference>
<dbReference type="InterPro" id="IPR010496">
    <property type="entry name" value="AL/BT2_dom"/>
</dbReference>
<dbReference type="InterPro" id="IPR017850">
    <property type="entry name" value="Alkaline_phosphatase_core_sf"/>
</dbReference>
<evidence type="ECO:0008006" key="6">
    <source>
        <dbReference type="Google" id="ProtNLM"/>
    </source>
</evidence>
<dbReference type="EMBL" id="UINC01006994">
    <property type="protein sequence ID" value="SVA30836.1"/>
    <property type="molecule type" value="Genomic_DNA"/>
</dbReference>
<accession>A0A381URR1</accession>
<dbReference type="InterPro" id="IPR024607">
    <property type="entry name" value="Sulfatase_CS"/>
</dbReference>
<dbReference type="GO" id="GO:0016787">
    <property type="term" value="F:hydrolase activity"/>
    <property type="evidence" value="ECO:0007669"/>
    <property type="project" value="UniProtKB-KW"/>
</dbReference>
<dbReference type="PROSITE" id="PS51257">
    <property type="entry name" value="PROKAR_LIPOPROTEIN"/>
    <property type="match status" value="1"/>
</dbReference>
<dbReference type="Gene3D" id="2.60.120.560">
    <property type="entry name" value="Exo-inulinase, domain 1"/>
    <property type="match status" value="1"/>
</dbReference>
<gene>
    <name evidence="5" type="ORF">METZ01_LOCUS83690</name>
</gene>
<dbReference type="Pfam" id="PF16347">
    <property type="entry name" value="SGSH_C"/>
    <property type="match status" value="1"/>
</dbReference>
<dbReference type="CDD" id="cd16031">
    <property type="entry name" value="G6S_like"/>
    <property type="match status" value="1"/>
</dbReference>
<sequence>MRTICLILLTFAFGYGCSEGPAPNSSQTNSENANKPDGVTIKKRPNIVFIFSDDHSYEAVSAYGGRLKDVAPTPNLDRIANEGIRFDNCFVTNALCGPSRAVIQTGKHSHLNGFMENEHVFNGDQQTFPKLLQKGGYQTAVIGKWHLGSAPQGFDLWNVLPGQGTYYAPDFKTPKGLVPGTPGEYVTEAVVNKSIEWLKNGRDKEKPFMLMVQHKAPHRFWLPPVHLLEEYTSKNYPEPENLFDDYKGRGTPANTQDMTLRVTMDLALDNKMVPFRQDRMNEAQRKQWNKVYDGIRADVLNKRPQGDDLVRWKYQRYMADYLACIKSLDESVGTMLNYLDESGLADDTVVIYASDQGFFLGEHGWFDKRFMYEESLKTPMLVRWPGVTKAGTVNKQMVSNLDFAQTFLDLAGLDQPSDMQGKSLKPLFEGKQTDEWRDSIYYHYYCFPEYHAVRRHDGVRNSQYKLMHFYDLDEWELFDLEKDTKEMKSVHDDPKYADALKLMKGELAKLRKQYKVPPAPKLRKGETLFPPWPEFGTFDVGLGNEGWISLFDGKTLNGWNKPDNDSIKVVDEEIHLSPDPQVFYLHTREFTDFILELEAKMPKESFDSGVGFRCALPEGASLPQGFQSEISDIRSGGIFDIGVGWVNPHDEKDKIDAFVKRTGTFLQPEKWNQIRVICKGSHVKTWVNGQLTSDIKDDTHKSGAIGLQHNAKDGIYRFRNLRIREI</sequence>
<dbReference type="InterPro" id="IPR032506">
    <property type="entry name" value="SGSH_C"/>
</dbReference>
<dbReference type="PANTHER" id="PTHR43108:SF6">
    <property type="entry name" value="N-SULPHOGLUCOSAMINE SULPHOHYDROLASE"/>
    <property type="match status" value="1"/>
</dbReference>
<evidence type="ECO:0000259" key="4">
    <source>
        <dbReference type="Pfam" id="PF16347"/>
    </source>
</evidence>
<dbReference type="PROSITE" id="PS00149">
    <property type="entry name" value="SULFATASE_2"/>
    <property type="match status" value="1"/>
</dbReference>
<evidence type="ECO:0000259" key="3">
    <source>
        <dbReference type="Pfam" id="PF06439"/>
    </source>
</evidence>
<dbReference type="Gene3D" id="3.40.720.10">
    <property type="entry name" value="Alkaline Phosphatase, subunit A"/>
    <property type="match status" value="1"/>
</dbReference>
<dbReference type="AlphaFoldDB" id="A0A381URR1"/>
<evidence type="ECO:0000313" key="5">
    <source>
        <dbReference type="EMBL" id="SVA30836.1"/>
    </source>
</evidence>
<keyword evidence="2" id="KW-0378">Hydrolase</keyword>